<sequence>LLEHERIVKNMGEGTSTPEGAQNLCILAIAYHNQAVEQEFLALWVESKISYSRACSLADQCWGAESPMSIALRKNLRGFEQKATSRGSTVALARSVYSYRGERGANGRPSTAPTQRPGAAGSQRTGSAKPGSKEGAKRVEAQGCGGPRARWPGEDEELLPGAVFPSSHRPAKASLAPRHPASCQVAKKAYDPVHVHESLSPPRARNNLQNSPYLKPYVNSLTKGKPKHAATEKAMKAVRPHTSSAYHNVRPTAHQTVTVDTKDADIGSANASKPLESWIEEGEDEALYDANEDAGAERTEVDTT</sequence>
<accession>A0AAE0LAF1</accession>
<feature type="compositionally biased region" description="Acidic residues" evidence="1">
    <location>
        <begin position="278"/>
        <end position="294"/>
    </location>
</feature>
<organism evidence="2 3">
    <name type="scientific">Cymbomonas tetramitiformis</name>
    <dbReference type="NCBI Taxonomy" id="36881"/>
    <lineage>
        <taxon>Eukaryota</taxon>
        <taxon>Viridiplantae</taxon>
        <taxon>Chlorophyta</taxon>
        <taxon>Pyramimonadophyceae</taxon>
        <taxon>Pyramimonadales</taxon>
        <taxon>Pyramimonadaceae</taxon>
        <taxon>Cymbomonas</taxon>
    </lineage>
</organism>
<dbReference type="AlphaFoldDB" id="A0AAE0LAF1"/>
<proteinExistence type="predicted"/>
<evidence type="ECO:0000313" key="3">
    <source>
        <dbReference type="Proteomes" id="UP001190700"/>
    </source>
</evidence>
<keyword evidence="3" id="KW-1185">Reference proteome</keyword>
<protein>
    <submittedName>
        <fullName evidence="2">Uncharacterized protein</fullName>
    </submittedName>
</protein>
<feature type="region of interest" description="Disordered" evidence="1">
    <location>
        <begin position="218"/>
        <end position="304"/>
    </location>
</feature>
<feature type="non-terminal residue" evidence="2">
    <location>
        <position position="1"/>
    </location>
</feature>
<comment type="caution">
    <text evidence="2">The sequence shown here is derived from an EMBL/GenBank/DDBJ whole genome shotgun (WGS) entry which is preliminary data.</text>
</comment>
<feature type="compositionally biased region" description="Basic and acidic residues" evidence="1">
    <location>
        <begin position="295"/>
        <end position="304"/>
    </location>
</feature>
<feature type="compositionally biased region" description="Basic and acidic residues" evidence="1">
    <location>
        <begin position="131"/>
        <end position="140"/>
    </location>
</feature>
<evidence type="ECO:0000313" key="2">
    <source>
        <dbReference type="EMBL" id="KAK3278146.1"/>
    </source>
</evidence>
<name>A0AAE0LAF1_9CHLO</name>
<reference evidence="2 3" key="1">
    <citation type="journal article" date="2015" name="Genome Biol. Evol.">
        <title>Comparative Genomics of a Bacterivorous Green Alga Reveals Evolutionary Causalities and Consequences of Phago-Mixotrophic Mode of Nutrition.</title>
        <authorList>
            <person name="Burns J.A."/>
            <person name="Paasch A."/>
            <person name="Narechania A."/>
            <person name="Kim E."/>
        </authorList>
    </citation>
    <scope>NUCLEOTIDE SEQUENCE [LARGE SCALE GENOMIC DNA]</scope>
    <source>
        <strain evidence="2 3">PLY_AMNH</strain>
    </source>
</reference>
<gene>
    <name evidence="2" type="ORF">CYMTET_13899</name>
</gene>
<evidence type="ECO:0000256" key="1">
    <source>
        <dbReference type="SAM" id="MobiDB-lite"/>
    </source>
</evidence>
<dbReference type="Proteomes" id="UP001190700">
    <property type="component" value="Unassembled WGS sequence"/>
</dbReference>
<dbReference type="EMBL" id="LGRX02005610">
    <property type="protein sequence ID" value="KAK3278146.1"/>
    <property type="molecule type" value="Genomic_DNA"/>
</dbReference>
<feature type="region of interest" description="Disordered" evidence="1">
    <location>
        <begin position="101"/>
        <end position="155"/>
    </location>
</feature>